<organism evidence="1 2">
    <name type="scientific">Aquilegia coerulea</name>
    <name type="common">Rocky mountain columbine</name>
    <dbReference type="NCBI Taxonomy" id="218851"/>
    <lineage>
        <taxon>Eukaryota</taxon>
        <taxon>Viridiplantae</taxon>
        <taxon>Streptophyta</taxon>
        <taxon>Embryophyta</taxon>
        <taxon>Tracheophyta</taxon>
        <taxon>Spermatophyta</taxon>
        <taxon>Magnoliopsida</taxon>
        <taxon>Ranunculales</taxon>
        <taxon>Ranunculaceae</taxon>
        <taxon>Thalictroideae</taxon>
        <taxon>Aquilegia</taxon>
    </lineage>
</organism>
<gene>
    <name evidence="1" type="ORF">AQUCO_09000008v1</name>
</gene>
<evidence type="ECO:0000313" key="2">
    <source>
        <dbReference type="Proteomes" id="UP000230069"/>
    </source>
</evidence>
<protein>
    <submittedName>
        <fullName evidence="1">Uncharacterized protein</fullName>
    </submittedName>
</protein>
<name>A0A2G5C629_AQUCA</name>
<dbReference type="OrthoDB" id="7464821at2759"/>
<sequence length="81" mass="8855">MTWRVCLKSPPRTTVTPPNGSLISRISLSVRSIASTQNLCCIDTSSHIISFALLNNSAWIVCFVTEQTESSRTSNGILNVE</sequence>
<proteinExistence type="predicted"/>
<dbReference type="AlphaFoldDB" id="A0A2G5C629"/>
<accession>A0A2G5C629</accession>
<keyword evidence="2" id="KW-1185">Reference proteome</keyword>
<evidence type="ECO:0000313" key="1">
    <source>
        <dbReference type="EMBL" id="PIA26743.1"/>
    </source>
</evidence>
<dbReference type="EMBL" id="KZ305107">
    <property type="protein sequence ID" value="PIA26743.1"/>
    <property type="molecule type" value="Genomic_DNA"/>
</dbReference>
<dbReference type="Proteomes" id="UP000230069">
    <property type="component" value="Unassembled WGS sequence"/>
</dbReference>
<dbReference type="InParanoid" id="A0A2G5C629"/>
<reference evidence="1 2" key="1">
    <citation type="submission" date="2017-09" db="EMBL/GenBank/DDBJ databases">
        <title>WGS assembly of Aquilegia coerulea Goldsmith.</title>
        <authorList>
            <person name="Hodges S."/>
            <person name="Kramer E."/>
            <person name="Nordborg M."/>
            <person name="Tomkins J."/>
            <person name="Borevitz J."/>
            <person name="Derieg N."/>
            <person name="Yan J."/>
            <person name="Mihaltcheva S."/>
            <person name="Hayes R.D."/>
            <person name="Rokhsar D."/>
        </authorList>
    </citation>
    <scope>NUCLEOTIDE SEQUENCE [LARGE SCALE GENOMIC DNA]</scope>
    <source>
        <strain evidence="2">cv. Goldsmith</strain>
    </source>
</reference>